<dbReference type="AlphaFoldDB" id="A0A2Z4FKK5"/>
<dbReference type="RefSeq" id="WP_111334174.1">
    <property type="nucleotide sequence ID" value="NZ_CP030032.1"/>
</dbReference>
<dbReference type="KEGG" id="bsed:DN745_09130"/>
<dbReference type="OrthoDB" id="9796042at2"/>
<dbReference type="PANTHER" id="PTHR37804:SF1">
    <property type="entry name" value="CDAA REGULATORY PROTEIN CDAR"/>
    <property type="match status" value="1"/>
</dbReference>
<name>A0A2Z4FKK5_9DELT</name>
<dbReference type="Gene3D" id="2.170.120.30">
    <property type="match status" value="2"/>
</dbReference>
<reference evidence="1 2" key="1">
    <citation type="submission" date="2018-06" db="EMBL/GenBank/DDBJ databases">
        <title>Lujinxingia sediminis gen. nov. sp. nov., a new facultative anaerobic member of the class Deltaproteobacteria, and proposal of Lujinxingaceae fam. nov.</title>
        <authorList>
            <person name="Guo L.-Y."/>
            <person name="Li C.-M."/>
            <person name="Wang S."/>
            <person name="Du Z.-J."/>
        </authorList>
    </citation>
    <scope>NUCLEOTIDE SEQUENCE [LARGE SCALE GENOMIC DNA]</scope>
    <source>
        <strain evidence="1 2">FA350</strain>
    </source>
</reference>
<proteinExistence type="predicted"/>
<sequence>MLETVEYILRRVFLQNLHMKMVALLLTLALYLWVSVDREVERTHYIPVRYSVPEQMVLVNAPPHKTGVTIRGKWSDLNQLDATKIKMIRVTIDAGMGTRGQIPLSADMIDLPPGLRAVDIEPNSVQFRLEERRSKVVPIHAKLVGDPPDGYRVGKVSVTPQKITVSGPEQSLVQLTKVSTDPVAIQERTQSFVADAYLRVDDPLVEYRLDKPAQVSVEILTQQVERSFPNIGVEALNADSALVKSIKPATVTLNLRGPKSIMDSLDPDQLLASVDLKGVAPKDARTVEREVQIRNIPGGVELLGKQPQFFRVYLAPRPTEIAADD</sequence>
<accession>A0A2Z4FKK5</accession>
<evidence type="ECO:0000313" key="1">
    <source>
        <dbReference type="EMBL" id="AWV89493.1"/>
    </source>
</evidence>
<dbReference type="Proteomes" id="UP000249799">
    <property type="component" value="Chromosome"/>
</dbReference>
<dbReference type="EMBL" id="CP030032">
    <property type="protein sequence ID" value="AWV89493.1"/>
    <property type="molecule type" value="Genomic_DNA"/>
</dbReference>
<protein>
    <submittedName>
        <fullName evidence="1">Uncharacterized protein</fullName>
    </submittedName>
</protein>
<gene>
    <name evidence="1" type="ORF">DN745_09130</name>
</gene>
<dbReference type="InterPro" id="IPR012505">
    <property type="entry name" value="YbbR"/>
</dbReference>
<evidence type="ECO:0000313" key="2">
    <source>
        <dbReference type="Proteomes" id="UP000249799"/>
    </source>
</evidence>
<dbReference type="Pfam" id="PF07949">
    <property type="entry name" value="YbbR"/>
    <property type="match status" value="2"/>
</dbReference>
<keyword evidence="2" id="KW-1185">Reference proteome</keyword>
<dbReference type="Gene3D" id="2.170.120.40">
    <property type="entry name" value="YbbR-like domain"/>
    <property type="match status" value="1"/>
</dbReference>
<dbReference type="InterPro" id="IPR053154">
    <property type="entry name" value="c-di-AMP_regulator"/>
</dbReference>
<organism evidence="1 2">
    <name type="scientific">Bradymonas sediminis</name>
    <dbReference type="NCBI Taxonomy" id="1548548"/>
    <lineage>
        <taxon>Bacteria</taxon>
        <taxon>Deltaproteobacteria</taxon>
        <taxon>Bradymonadales</taxon>
        <taxon>Bradymonadaceae</taxon>
        <taxon>Bradymonas</taxon>
    </lineage>
</organism>
<dbReference type="PANTHER" id="PTHR37804">
    <property type="entry name" value="CDAA REGULATORY PROTEIN CDAR"/>
    <property type="match status" value="1"/>
</dbReference>